<sequence>MADGEAKGRRRVVADGLGNVSGVGLDRDNGLIYVSNRQGKLLRISGVLRGTPAPS</sequence>
<dbReference type="RefSeq" id="WP_345628945.1">
    <property type="nucleotide sequence ID" value="NZ_BAABJR010000004.1"/>
</dbReference>
<evidence type="ECO:0000313" key="1">
    <source>
        <dbReference type="EMBL" id="GAA5206243.1"/>
    </source>
</evidence>
<reference evidence="2" key="1">
    <citation type="journal article" date="2019" name="Int. J. Syst. Evol. Microbiol.">
        <title>The Global Catalogue of Microorganisms (GCM) 10K type strain sequencing project: providing services to taxonomists for standard genome sequencing and annotation.</title>
        <authorList>
            <consortium name="The Broad Institute Genomics Platform"/>
            <consortium name="The Broad Institute Genome Sequencing Center for Infectious Disease"/>
            <person name="Wu L."/>
            <person name="Ma J."/>
        </authorList>
    </citation>
    <scope>NUCLEOTIDE SEQUENCE [LARGE SCALE GENOMIC DNA]</scope>
    <source>
        <strain evidence="2">JCM 18306</strain>
    </source>
</reference>
<evidence type="ECO:0008006" key="3">
    <source>
        <dbReference type="Google" id="ProtNLM"/>
    </source>
</evidence>
<evidence type="ECO:0000313" key="2">
    <source>
        <dbReference type="Proteomes" id="UP001499878"/>
    </source>
</evidence>
<organism evidence="1 2">
    <name type="scientific">Streptomyces thinghirensis</name>
    <dbReference type="NCBI Taxonomy" id="551547"/>
    <lineage>
        <taxon>Bacteria</taxon>
        <taxon>Bacillati</taxon>
        <taxon>Actinomycetota</taxon>
        <taxon>Actinomycetes</taxon>
        <taxon>Kitasatosporales</taxon>
        <taxon>Streptomycetaceae</taxon>
        <taxon>Streptomyces</taxon>
    </lineage>
</organism>
<comment type="caution">
    <text evidence="1">The sequence shown here is derived from an EMBL/GenBank/DDBJ whole genome shotgun (WGS) entry which is preliminary data.</text>
</comment>
<gene>
    <name evidence="1" type="ORF">GCM10023323_16840</name>
</gene>
<name>A0ABP9T121_9ACTN</name>
<keyword evidence="2" id="KW-1185">Reference proteome</keyword>
<dbReference type="Proteomes" id="UP001499878">
    <property type="component" value="Unassembled WGS sequence"/>
</dbReference>
<protein>
    <recommendedName>
        <fullName evidence="3">SMP-30/Gluconolactonase/LRE-like region domain-containing protein</fullName>
    </recommendedName>
</protein>
<accession>A0ABP9T121</accession>
<dbReference type="EMBL" id="BAABJR010000004">
    <property type="protein sequence ID" value="GAA5206243.1"/>
    <property type="molecule type" value="Genomic_DNA"/>
</dbReference>
<proteinExistence type="predicted"/>